<feature type="region of interest" description="Disordered" evidence="1">
    <location>
        <begin position="1"/>
        <end position="39"/>
    </location>
</feature>
<organism evidence="2 3">
    <name type="scientific">Dictyostelium purpureum</name>
    <name type="common">Slime mold</name>
    <dbReference type="NCBI Taxonomy" id="5786"/>
    <lineage>
        <taxon>Eukaryota</taxon>
        <taxon>Amoebozoa</taxon>
        <taxon>Evosea</taxon>
        <taxon>Eumycetozoa</taxon>
        <taxon>Dictyostelia</taxon>
        <taxon>Dictyosteliales</taxon>
        <taxon>Dictyosteliaceae</taxon>
        <taxon>Dictyostelium</taxon>
    </lineage>
</organism>
<dbReference type="KEGG" id="dpp:DICPUDRAFT_157590"/>
<evidence type="ECO:0000256" key="1">
    <source>
        <dbReference type="SAM" id="MobiDB-lite"/>
    </source>
</evidence>
<dbReference type="GeneID" id="10509014"/>
<feature type="compositionally biased region" description="Basic and acidic residues" evidence="1">
    <location>
        <begin position="7"/>
        <end position="16"/>
    </location>
</feature>
<sequence>MAVFSYSDDRDNEKSFKGKPPVPPTPTLSSASAASTLSRVPSLALSLPILVGDERYPDKI</sequence>
<name>F0ZZI4_DICPU</name>
<evidence type="ECO:0000313" key="3">
    <source>
        <dbReference type="Proteomes" id="UP000001064"/>
    </source>
</evidence>
<dbReference type="VEuPathDB" id="AmoebaDB:DICPUDRAFT_157590"/>
<dbReference type="InParanoid" id="F0ZZI4"/>
<dbReference type="AlphaFoldDB" id="F0ZZI4"/>
<dbReference type="EMBL" id="GL871312">
    <property type="protein sequence ID" value="EGC30642.1"/>
    <property type="molecule type" value="Genomic_DNA"/>
</dbReference>
<dbReference type="Proteomes" id="UP000001064">
    <property type="component" value="Unassembled WGS sequence"/>
</dbReference>
<keyword evidence="3" id="KW-1185">Reference proteome</keyword>
<gene>
    <name evidence="2" type="ORF">DICPUDRAFT_157590</name>
</gene>
<evidence type="ECO:0000313" key="2">
    <source>
        <dbReference type="EMBL" id="EGC30642.1"/>
    </source>
</evidence>
<accession>F0ZZI4</accession>
<proteinExistence type="predicted"/>
<feature type="compositionally biased region" description="Low complexity" evidence="1">
    <location>
        <begin position="27"/>
        <end position="38"/>
    </location>
</feature>
<protein>
    <submittedName>
        <fullName evidence="2">Uncharacterized protein</fullName>
    </submittedName>
</protein>
<dbReference type="RefSeq" id="XP_003292823.1">
    <property type="nucleotide sequence ID" value="XM_003292775.1"/>
</dbReference>
<reference evidence="3" key="1">
    <citation type="journal article" date="2011" name="Genome Biol.">
        <title>Comparative genomics of the social amoebae Dictyostelium discoideum and Dictyostelium purpureum.</title>
        <authorList>
            <consortium name="US DOE Joint Genome Institute (JGI-PGF)"/>
            <person name="Sucgang R."/>
            <person name="Kuo A."/>
            <person name="Tian X."/>
            <person name="Salerno W."/>
            <person name="Parikh A."/>
            <person name="Feasley C.L."/>
            <person name="Dalin E."/>
            <person name="Tu H."/>
            <person name="Huang E."/>
            <person name="Barry K."/>
            <person name="Lindquist E."/>
            <person name="Shapiro H."/>
            <person name="Bruce D."/>
            <person name="Schmutz J."/>
            <person name="Salamov A."/>
            <person name="Fey P."/>
            <person name="Gaudet P."/>
            <person name="Anjard C."/>
            <person name="Babu M.M."/>
            <person name="Basu S."/>
            <person name="Bushmanova Y."/>
            <person name="van der Wel H."/>
            <person name="Katoh-Kurasawa M."/>
            <person name="Dinh C."/>
            <person name="Coutinho P.M."/>
            <person name="Saito T."/>
            <person name="Elias M."/>
            <person name="Schaap P."/>
            <person name="Kay R.R."/>
            <person name="Henrissat B."/>
            <person name="Eichinger L."/>
            <person name="Rivero F."/>
            <person name="Putnam N.H."/>
            <person name="West C.M."/>
            <person name="Loomis W.F."/>
            <person name="Chisholm R.L."/>
            <person name="Shaulsky G."/>
            <person name="Strassmann J.E."/>
            <person name="Queller D.C."/>
            <person name="Kuspa A."/>
            <person name="Grigoriev I.V."/>
        </authorList>
    </citation>
    <scope>NUCLEOTIDE SEQUENCE [LARGE SCALE GENOMIC DNA]</scope>
    <source>
        <strain evidence="3">QSDP1</strain>
    </source>
</reference>